<dbReference type="AlphaFoldDB" id="A0A1D8NAG4"/>
<proteinExistence type="inferred from homology"/>
<evidence type="ECO:0000256" key="1">
    <source>
        <dbReference type="ARBA" id="ARBA00009986"/>
    </source>
</evidence>
<comment type="similarity">
    <text evidence="1">Belongs to the aldehyde dehydrogenase family.</text>
</comment>
<evidence type="ECO:0000313" key="4">
    <source>
        <dbReference type="Proteomes" id="UP000182444"/>
    </source>
</evidence>
<dbReference type="InterPro" id="IPR016161">
    <property type="entry name" value="Ald_DH/histidinol_DH"/>
</dbReference>
<feature type="domain" description="Aldehyde dehydrogenase" evidence="2">
    <location>
        <begin position="40"/>
        <end position="93"/>
    </location>
</feature>
<gene>
    <name evidence="3" type="ORF">YALI1_C13919g</name>
</gene>
<dbReference type="InterPro" id="IPR015590">
    <property type="entry name" value="Aldehyde_DH_dom"/>
</dbReference>
<dbReference type="EMBL" id="CP017555">
    <property type="protein sequence ID" value="AOW02613.1"/>
    <property type="molecule type" value="Genomic_DNA"/>
</dbReference>
<sequence>MDQVQYIPYIQDSTLHLSITGISGNIRLAAALRLLKSGERILWRSLSSYSNDEHFSYTRKEPMAVCGQIIPCNFHLVMWSWKIAPALATGSTATSRLNVQEGGLRRSRPTQVHL</sequence>
<accession>A0A1D8NAG4</accession>
<name>A0A1D8NAG4_YARLL</name>
<dbReference type="GO" id="GO:0016491">
    <property type="term" value="F:oxidoreductase activity"/>
    <property type="evidence" value="ECO:0007669"/>
    <property type="project" value="InterPro"/>
</dbReference>
<dbReference type="Gene3D" id="3.40.605.10">
    <property type="entry name" value="Aldehyde Dehydrogenase, Chain A, domain 1"/>
    <property type="match status" value="1"/>
</dbReference>
<dbReference type="SUPFAM" id="SSF53720">
    <property type="entry name" value="ALDH-like"/>
    <property type="match status" value="1"/>
</dbReference>
<dbReference type="RefSeq" id="XP_068138375.1">
    <property type="nucleotide sequence ID" value="XM_068282274.1"/>
</dbReference>
<organism evidence="3 4">
    <name type="scientific">Yarrowia lipolytica</name>
    <name type="common">Candida lipolytica</name>
    <dbReference type="NCBI Taxonomy" id="4952"/>
    <lineage>
        <taxon>Eukaryota</taxon>
        <taxon>Fungi</taxon>
        <taxon>Dikarya</taxon>
        <taxon>Ascomycota</taxon>
        <taxon>Saccharomycotina</taxon>
        <taxon>Dipodascomycetes</taxon>
        <taxon>Dipodascales</taxon>
        <taxon>Dipodascales incertae sedis</taxon>
        <taxon>Yarrowia</taxon>
    </lineage>
</organism>
<dbReference type="PANTHER" id="PTHR11699">
    <property type="entry name" value="ALDEHYDE DEHYDROGENASE-RELATED"/>
    <property type="match status" value="1"/>
</dbReference>
<dbReference type="GeneID" id="94582912"/>
<dbReference type="VEuPathDB" id="FungiDB:YALI1_C13919g"/>
<evidence type="ECO:0000259" key="2">
    <source>
        <dbReference type="Pfam" id="PF00171"/>
    </source>
</evidence>
<dbReference type="Proteomes" id="UP000182444">
    <property type="component" value="Chromosome 1C"/>
</dbReference>
<dbReference type="InterPro" id="IPR016162">
    <property type="entry name" value="Ald_DH_N"/>
</dbReference>
<dbReference type="Pfam" id="PF00171">
    <property type="entry name" value="Aldedh"/>
    <property type="match status" value="1"/>
</dbReference>
<evidence type="ECO:0000313" key="3">
    <source>
        <dbReference type="EMBL" id="AOW02613.1"/>
    </source>
</evidence>
<protein>
    <recommendedName>
        <fullName evidence="2">Aldehyde dehydrogenase domain-containing protein</fullName>
    </recommendedName>
</protein>
<reference evidence="3 4" key="1">
    <citation type="journal article" date="2016" name="PLoS ONE">
        <title>Sequence Assembly of Yarrowia lipolytica Strain W29/CLIB89 Shows Transposable Element Diversity.</title>
        <authorList>
            <person name="Magnan C."/>
            <person name="Yu J."/>
            <person name="Chang I."/>
            <person name="Jahn E."/>
            <person name="Kanomata Y."/>
            <person name="Wu J."/>
            <person name="Zeller M."/>
            <person name="Oakes M."/>
            <person name="Baldi P."/>
            <person name="Sandmeyer S."/>
        </authorList>
    </citation>
    <scope>NUCLEOTIDE SEQUENCE [LARGE SCALE GENOMIC DNA]</scope>
    <source>
        <strain evidence="4">CLIB89(W29)</strain>
    </source>
</reference>